<feature type="compositionally biased region" description="Acidic residues" evidence="9">
    <location>
        <begin position="148"/>
        <end position="175"/>
    </location>
</feature>
<evidence type="ECO:0000256" key="8">
    <source>
        <dbReference type="RuleBase" id="RU367076"/>
    </source>
</evidence>
<reference evidence="13 14" key="1">
    <citation type="journal article" date="2016" name="Genome Biol. Evol.">
        <title>Divergent and convergent evolution of fungal pathogenicity.</title>
        <authorList>
            <person name="Shang Y."/>
            <person name="Xiao G."/>
            <person name="Zheng P."/>
            <person name="Cen K."/>
            <person name="Zhan S."/>
            <person name="Wang C."/>
        </authorList>
    </citation>
    <scope>NUCLEOTIDE SEQUENCE [LARGE SCALE GENOMIC DNA]</scope>
    <source>
        <strain evidence="13 14">ARSEF 7405</strain>
    </source>
</reference>
<evidence type="ECO:0000256" key="4">
    <source>
        <dbReference type="ARBA" id="ARBA00022478"/>
    </source>
</evidence>
<feature type="domain" description="RNA polymerase III subunit RPC82-related helix-turn-helix" evidence="11">
    <location>
        <begin position="7"/>
        <end position="63"/>
    </location>
</feature>
<dbReference type="Pfam" id="PF08221">
    <property type="entry name" value="HTH_9"/>
    <property type="match status" value="1"/>
</dbReference>
<dbReference type="OrthoDB" id="272392at2759"/>
<dbReference type="AlphaFoldDB" id="A0A166PB51"/>
<comment type="caution">
    <text evidence="13">The sequence shown here is derived from an EMBL/GenBank/DDBJ whole genome shotgun (WGS) entry which is preliminary data.</text>
</comment>
<protein>
    <recommendedName>
        <fullName evidence="8">DNA-directed RNA polymerase III subunit RPC3</fullName>
        <shortName evidence="8">RNA polymerase III subunit C3</shortName>
    </recommendedName>
</protein>
<comment type="subcellular location">
    <subcellularLocation>
        <location evidence="1 8">Nucleus</location>
    </subcellularLocation>
</comment>
<gene>
    <name evidence="13" type="ORF">AAP_01256</name>
</gene>
<dbReference type="PANTHER" id="PTHR12949">
    <property type="entry name" value="RNA POLYMERASE III DNA DIRECTED -RELATED"/>
    <property type="match status" value="1"/>
</dbReference>
<keyword evidence="5 8" id="KW-0804">Transcription</keyword>
<accession>A0A166PB51</accession>
<evidence type="ECO:0000256" key="6">
    <source>
        <dbReference type="ARBA" id="ARBA00023242"/>
    </source>
</evidence>
<evidence type="ECO:0000313" key="14">
    <source>
        <dbReference type="Proteomes" id="UP000242877"/>
    </source>
</evidence>
<feature type="domain" description="DNA-directed RNA polymerase III subunit RPC3 winged-helix" evidence="12">
    <location>
        <begin position="487"/>
        <end position="562"/>
    </location>
</feature>
<dbReference type="VEuPathDB" id="FungiDB:AAP_01256"/>
<evidence type="ECO:0000259" key="10">
    <source>
        <dbReference type="Pfam" id="PF05645"/>
    </source>
</evidence>
<evidence type="ECO:0000256" key="1">
    <source>
        <dbReference type="ARBA" id="ARBA00004123"/>
    </source>
</evidence>
<dbReference type="InterPro" id="IPR036388">
    <property type="entry name" value="WH-like_DNA-bd_sf"/>
</dbReference>
<keyword evidence="6 8" id="KW-0539">Nucleus</keyword>
<sequence>MSQFLAELCGLLITDNFGDLYASIFIYLFNHGRQPIPRIVRNTKLTSKQVRHALAVLVQQHLVYHSTTLDDGITYYEANWKNAYYLARSGRILQLVRDRLGEYAMRVMETLLYLGHAKVSYLETVPELMVMPEKEGSRKKRKLGNTGTEEDELKVEGLDQDQDAEGEEDDDDDVDHDSVAPLHPTLQALASHGFIMRVRDAHFQSPGDLRDSAEQALRARSDIRALKGKRQEEAILTGIDNFVRERSDGHIKAGVPDIRAEAKRKRKAANAAADIEKGTEEDGVERARKKLRVEMDDGEDDDENRGSGINDVYGYEGADDFDEDVEPLDANMIIRPNYQKLDVALRTIHLLQYAREKTTEPTSKVYAALLARIETRTYTCRTREEPVPEGEEAEQYSTAVSLQTVIDDLEASGQVDDLGGIFGDPALRSGSSNDDLPSRVRAFQVEQHLSYLAQEPHLFTTRNISSGILSYSVEFRHLARALRHLEIERLVGAQFGSIAVRIIRILSAKGKLDEKRLQEISLISTRDLRIVLGQLEAAGWLELQEVPRDAQRQPARTIYLWFFDADRVATNLVETSYKSMARLFIRLRIERNKVKGLLEKTERLDVRGNEERYLSQGELEALAAWKKKENLFLGSVGRLDELIAVLRDY</sequence>
<dbReference type="InterPro" id="IPR013197">
    <property type="entry name" value="RNA_pol_III_RPC82-rel_HTH"/>
</dbReference>
<evidence type="ECO:0000256" key="2">
    <source>
        <dbReference type="ARBA" id="ARBA00006835"/>
    </source>
</evidence>
<keyword evidence="4 8" id="KW-0240">DNA-directed RNA polymerase</keyword>
<organism evidence="13 14">
    <name type="scientific">Ascosphaera apis ARSEF 7405</name>
    <dbReference type="NCBI Taxonomy" id="392613"/>
    <lineage>
        <taxon>Eukaryota</taxon>
        <taxon>Fungi</taxon>
        <taxon>Dikarya</taxon>
        <taxon>Ascomycota</taxon>
        <taxon>Pezizomycotina</taxon>
        <taxon>Eurotiomycetes</taxon>
        <taxon>Eurotiomycetidae</taxon>
        <taxon>Onygenales</taxon>
        <taxon>Ascosphaeraceae</taxon>
        <taxon>Ascosphaera</taxon>
    </lineage>
</organism>
<evidence type="ECO:0000256" key="7">
    <source>
        <dbReference type="ARBA" id="ARBA00025127"/>
    </source>
</evidence>
<feature type="domain" description="RNA polymerase III Rpc82 C -terminal" evidence="10">
    <location>
        <begin position="185"/>
        <end position="482"/>
    </location>
</feature>
<evidence type="ECO:0000256" key="3">
    <source>
        <dbReference type="ARBA" id="ARBA00011206"/>
    </source>
</evidence>
<dbReference type="Proteomes" id="UP000242877">
    <property type="component" value="Unassembled WGS sequence"/>
</dbReference>
<evidence type="ECO:0000259" key="11">
    <source>
        <dbReference type="Pfam" id="PF08221"/>
    </source>
</evidence>
<evidence type="ECO:0000259" key="12">
    <source>
        <dbReference type="Pfam" id="PF22536"/>
    </source>
</evidence>
<dbReference type="InterPro" id="IPR039748">
    <property type="entry name" value="RPC3"/>
</dbReference>
<evidence type="ECO:0000313" key="13">
    <source>
        <dbReference type="EMBL" id="KZZ95580.1"/>
    </source>
</evidence>
<dbReference type="Gene3D" id="1.10.10.10">
    <property type="entry name" value="Winged helix-like DNA-binding domain superfamily/Winged helix DNA-binding domain"/>
    <property type="match status" value="2"/>
</dbReference>
<dbReference type="InterPro" id="IPR055207">
    <property type="entry name" value="POLR3C_WHD"/>
</dbReference>
<dbReference type="GO" id="GO:0003697">
    <property type="term" value="F:single-stranded DNA binding"/>
    <property type="evidence" value="ECO:0007669"/>
    <property type="project" value="UniProtKB-UniRule"/>
</dbReference>
<comment type="similarity">
    <text evidence="2 8">Belongs to the RNA polymerase beta chain family.</text>
</comment>
<dbReference type="Pfam" id="PF05645">
    <property type="entry name" value="RNA_pol_Rpc82"/>
    <property type="match status" value="1"/>
</dbReference>
<dbReference type="EMBL" id="AZGZ01000004">
    <property type="protein sequence ID" value="KZZ95580.1"/>
    <property type="molecule type" value="Genomic_DNA"/>
</dbReference>
<dbReference type="PANTHER" id="PTHR12949:SF0">
    <property type="entry name" value="DNA-DIRECTED RNA POLYMERASE III SUBUNIT RPC3"/>
    <property type="match status" value="1"/>
</dbReference>
<evidence type="ECO:0000256" key="9">
    <source>
        <dbReference type="SAM" id="MobiDB-lite"/>
    </source>
</evidence>
<dbReference type="GO" id="GO:0006351">
    <property type="term" value="P:DNA-templated transcription"/>
    <property type="evidence" value="ECO:0007669"/>
    <property type="project" value="InterPro"/>
</dbReference>
<dbReference type="InterPro" id="IPR008806">
    <property type="entry name" value="RNA_pol_III_Rpc82_C"/>
</dbReference>
<dbReference type="GO" id="GO:0005666">
    <property type="term" value="C:RNA polymerase III complex"/>
    <property type="evidence" value="ECO:0007669"/>
    <property type="project" value="UniProtKB-UniRule"/>
</dbReference>
<proteinExistence type="inferred from homology"/>
<feature type="region of interest" description="Disordered" evidence="9">
    <location>
        <begin position="132"/>
        <end position="179"/>
    </location>
</feature>
<comment type="subunit">
    <text evidence="3 8">Component of the RNA polymerase III (Pol III) complex consisting of 17 subunits.</text>
</comment>
<name>A0A166PB51_9EURO</name>
<keyword evidence="14" id="KW-1185">Reference proteome</keyword>
<evidence type="ECO:0000256" key="5">
    <source>
        <dbReference type="ARBA" id="ARBA00023163"/>
    </source>
</evidence>
<comment type="function">
    <text evidence="7 8">DNA-dependent RNA polymerase catalyzes the transcription of DNA into RNA using the four ribonucleoside triphosphates as substrates. Specific core component of RNA polymerase III which synthesizes small RNAs, such as 5S rRNA and tRNAs.</text>
</comment>
<dbReference type="Pfam" id="PF22536">
    <property type="entry name" value="WHD_POLR3C"/>
    <property type="match status" value="1"/>
</dbReference>